<dbReference type="GO" id="GO:0050136">
    <property type="term" value="F:NADH dehydrogenase (quinone) (non-electrogenic) activity"/>
    <property type="evidence" value="ECO:0007669"/>
    <property type="project" value="UniProtKB-EC"/>
</dbReference>
<dbReference type="SUPFAM" id="SSF54862">
    <property type="entry name" value="4Fe-4S ferredoxins"/>
    <property type="match status" value="1"/>
</dbReference>
<evidence type="ECO:0000256" key="7">
    <source>
        <dbReference type="ARBA" id="ARBA00023014"/>
    </source>
</evidence>
<keyword evidence="15" id="KW-0560">Oxidoreductase</keyword>
<dbReference type="Proteomes" id="UP001055955">
    <property type="component" value="Chromosome"/>
</dbReference>
<feature type="domain" description="4Fe-4S ferredoxin-type" evidence="14">
    <location>
        <begin position="74"/>
        <end position="103"/>
    </location>
</feature>
<keyword evidence="6 12" id="KW-0408">Iron</keyword>
<keyword evidence="13" id="KW-1133">Transmembrane helix</keyword>
<feature type="transmembrane region" description="Helical" evidence="13">
    <location>
        <begin position="6"/>
        <end position="22"/>
    </location>
</feature>
<evidence type="ECO:0000256" key="10">
    <source>
        <dbReference type="ARBA" id="ARBA00041748"/>
    </source>
</evidence>
<sequence>MNLVGVFGALITFALLIYFIFGRDQLKSLLLLDLLSGLRVTGKKLFEPKTTLHFPDEGESLPTSPRFKGMLALRRYENGQERCIACKLCEAVCPALAINIESHEHTDGTRRTTRFDIDAFKCINCGLCAEACPVDSIVCTDEMNYSFLRRGDNIMTKEQLLAIGDLYEDQIARNMEKDRA</sequence>
<protein>
    <recommendedName>
        <fullName evidence="9 12">NADH-quinone oxidoreductase subunit I</fullName>
        <ecNumber evidence="12">7.1.1.-</ecNumber>
    </recommendedName>
    <alternativeName>
        <fullName evidence="10 12">NADH dehydrogenase I subunit I</fullName>
    </alternativeName>
    <alternativeName>
        <fullName evidence="11 12">NDH-1 subunit I</fullName>
    </alternativeName>
</protein>
<keyword evidence="12" id="KW-0830">Ubiquinone</keyword>
<evidence type="ECO:0000256" key="13">
    <source>
        <dbReference type="SAM" id="Phobius"/>
    </source>
</evidence>
<keyword evidence="12" id="KW-1003">Cell membrane</keyword>
<feature type="binding site" evidence="12">
    <location>
        <position position="86"/>
    </location>
    <ligand>
        <name>[4Fe-4S] cluster</name>
        <dbReference type="ChEBI" id="CHEBI:49883"/>
        <label>1</label>
    </ligand>
</feature>
<dbReference type="HAMAP" id="MF_01351">
    <property type="entry name" value="NDH1_NuoI"/>
    <property type="match status" value="1"/>
</dbReference>
<dbReference type="Pfam" id="PF12838">
    <property type="entry name" value="Fer4_7"/>
    <property type="match status" value="1"/>
</dbReference>
<comment type="subunit">
    <text evidence="12">NDH-1 is composed of 14 different subunits. Subunits NuoA, H, J, K, L, M, N constitute the membrane sector of the complex.</text>
</comment>
<evidence type="ECO:0000256" key="12">
    <source>
        <dbReference type="HAMAP-Rule" id="MF_01351"/>
    </source>
</evidence>
<comment type="subcellular location">
    <subcellularLocation>
        <location evidence="12">Cell membrane</location>
        <topology evidence="12">Peripheral membrane protein</topology>
    </subcellularLocation>
</comment>
<comment type="function">
    <text evidence="12">NDH-1 shuttles electrons from NADH, via FMN and iron-sulfur (Fe-S) centers, to quinones in the respiratory chain. The immediate electron acceptor for the enzyme in this species is believed to be ubiquinone. Couples the redox reaction to proton translocation (for every two electrons transferred, four hydrogen ions are translocated across the cytoplasmic membrane), and thus conserves the redox energy in a proton gradient.</text>
</comment>
<organism evidence="15 16">
    <name type="scientific">Candidatus Comchoanobacter bicostacola</name>
    <dbReference type="NCBI Taxonomy" id="2919598"/>
    <lineage>
        <taxon>Bacteria</taxon>
        <taxon>Pseudomonadati</taxon>
        <taxon>Pseudomonadota</taxon>
        <taxon>Gammaproteobacteria</taxon>
        <taxon>Candidatus Comchoanobacterales</taxon>
        <taxon>Candidatus Comchoanobacteraceae</taxon>
        <taxon>Candidatus Comchoanobacter</taxon>
    </lineage>
</organism>
<dbReference type="RefSeq" id="WP_258568580.1">
    <property type="nucleotide sequence ID" value="NZ_CP092900.1"/>
</dbReference>
<gene>
    <name evidence="12 15" type="primary">nuoI</name>
    <name evidence="15" type="ORF">MMH89_01315</name>
</gene>
<keyword evidence="16" id="KW-1185">Reference proteome</keyword>
<comment type="catalytic activity">
    <reaction evidence="12">
        <text>a quinone + NADH + 5 H(+)(in) = a quinol + NAD(+) + 4 H(+)(out)</text>
        <dbReference type="Rhea" id="RHEA:57888"/>
        <dbReference type="ChEBI" id="CHEBI:15378"/>
        <dbReference type="ChEBI" id="CHEBI:24646"/>
        <dbReference type="ChEBI" id="CHEBI:57540"/>
        <dbReference type="ChEBI" id="CHEBI:57945"/>
        <dbReference type="ChEBI" id="CHEBI:132124"/>
    </reaction>
</comment>
<keyword evidence="2 12" id="KW-0004">4Fe-4S</keyword>
<dbReference type="NCBIfam" id="NF004538">
    <property type="entry name" value="PRK05888.1-4"/>
    <property type="match status" value="1"/>
</dbReference>
<dbReference type="PROSITE" id="PS51379">
    <property type="entry name" value="4FE4S_FER_2"/>
    <property type="match status" value="2"/>
</dbReference>
<evidence type="ECO:0000256" key="2">
    <source>
        <dbReference type="ARBA" id="ARBA00022485"/>
    </source>
</evidence>
<evidence type="ECO:0000256" key="3">
    <source>
        <dbReference type="ARBA" id="ARBA00022723"/>
    </source>
</evidence>
<keyword evidence="13" id="KW-0812">Transmembrane</keyword>
<evidence type="ECO:0000313" key="15">
    <source>
        <dbReference type="EMBL" id="UTC24791.1"/>
    </source>
</evidence>
<proteinExistence type="inferred from homology"/>
<evidence type="ECO:0000256" key="8">
    <source>
        <dbReference type="ARBA" id="ARBA00038844"/>
    </source>
</evidence>
<evidence type="ECO:0000256" key="6">
    <source>
        <dbReference type="ARBA" id="ARBA00023004"/>
    </source>
</evidence>
<evidence type="ECO:0000256" key="1">
    <source>
        <dbReference type="ARBA" id="ARBA00010277"/>
    </source>
</evidence>
<dbReference type="PROSITE" id="PS00198">
    <property type="entry name" value="4FE4S_FER_1"/>
    <property type="match status" value="1"/>
</dbReference>
<dbReference type="PANTHER" id="PTHR10849">
    <property type="entry name" value="NADH DEHYDROGENASE UBIQUINONE IRON-SULFUR PROTEIN 8, MITOCHONDRIAL"/>
    <property type="match status" value="1"/>
</dbReference>
<feature type="binding site" evidence="12">
    <location>
        <position position="89"/>
    </location>
    <ligand>
        <name>[4Fe-4S] cluster</name>
        <dbReference type="ChEBI" id="CHEBI:49883"/>
        <label>1</label>
    </ligand>
</feature>
<feature type="binding site" evidence="12">
    <location>
        <position position="125"/>
    </location>
    <ligand>
        <name>[4Fe-4S] cluster</name>
        <dbReference type="ChEBI" id="CHEBI:49883"/>
        <label>2</label>
    </ligand>
</feature>
<keyword evidence="7 12" id="KW-0411">Iron-sulfur</keyword>
<keyword evidence="4" id="KW-0677">Repeat</keyword>
<comment type="cofactor">
    <cofactor evidence="12">
        <name>[4Fe-4S] cluster</name>
        <dbReference type="ChEBI" id="CHEBI:49883"/>
    </cofactor>
    <text evidence="12">Binds 2 [4Fe-4S] clusters per subunit.</text>
</comment>
<evidence type="ECO:0000259" key="14">
    <source>
        <dbReference type="PROSITE" id="PS51379"/>
    </source>
</evidence>
<dbReference type="InterPro" id="IPR017896">
    <property type="entry name" value="4Fe4S_Fe-S-bd"/>
</dbReference>
<keyword evidence="12 13" id="KW-0472">Membrane</keyword>
<keyword evidence="5 12" id="KW-1278">Translocase</keyword>
<dbReference type="Gene3D" id="3.30.70.3270">
    <property type="match status" value="1"/>
</dbReference>
<comment type="similarity">
    <text evidence="1 12">Belongs to the complex I 23 kDa subunit family.</text>
</comment>
<comment type="subunit">
    <text evidence="8">NDH-1 is composed of 13 different subunits. Subunits NuoA, H, J, K, L, M, N constitute the membrane sector of the complex.</text>
</comment>
<dbReference type="InterPro" id="IPR010226">
    <property type="entry name" value="NADH_quinone_OxRdtase_chainI"/>
</dbReference>
<feature type="binding site" evidence="12">
    <location>
        <position position="122"/>
    </location>
    <ligand>
        <name>[4Fe-4S] cluster</name>
        <dbReference type="ChEBI" id="CHEBI:49883"/>
        <label>2</label>
    </ligand>
</feature>
<reference evidence="15 16" key="1">
    <citation type="journal article" date="2022" name="Nat. Microbiol.">
        <title>The microbiome of a bacterivorous marine choanoflagellate contains a resource-demanding obligate bacterial associate.</title>
        <authorList>
            <person name="Needham D.M."/>
            <person name="Poirier C."/>
            <person name="Bachy C."/>
            <person name="George E.E."/>
            <person name="Wilken S."/>
            <person name="Yung C.C.M."/>
            <person name="Limardo A.J."/>
            <person name="Morando M."/>
            <person name="Sudek L."/>
            <person name="Malmstrom R.R."/>
            <person name="Keeling P.J."/>
            <person name="Santoro A.E."/>
            <person name="Worden A.Z."/>
        </authorList>
    </citation>
    <scope>NUCLEOTIDE SEQUENCE [LARGE SCALE GENOMIC DNA]</scope>
    <source>
        <strain evidence="15 16">Comchoano-1</strain>
    </source>
</reference>
<dbReference type="NCBIfam" id="TIGR01971">
    <property type="entry name" value="NuoI"/>
    <property type="match status" value="1"/>
</dbReference>
<keyword evidence="12" id="KW-0874">Quinone</keyword>
<keyword evidence="12" id="KW-0520">NAD</keyword>
<feature type="binding site" evidence="12">
    <location>
        <position position="93"/>
    </location>
    <ligand>
        <name>[4Fe-4S] cluster</name>
        <dbReference type="ChEBI" id="CHEBI:49883"/>
        <label>2</label>
    </ligand>
</feature>
<feature type="binding site" evidence="12">
    <location>
        <position position="83"/>
    </location>
    <ligand>
        <name>[4Fe-4S] cluster</name>
        <dbReference type="ChEBI" id="CHEBI:49883"/>
        <label>1</label>
    </ligand>
</feature>
<evidence type="ECO:0000256" key="9">
    <source>
        <dbReference type="ARBA" id="ARBA00040641"/>
    </source>
</evidence>
<name>A0ABY5DM27_9GAMM</name>
<accession>A0ABY5DM27</accession>
<evidence type="ECO:0000256" key="5">
    <source>
        <dbReference type="ARBA" id="ARBA00022967"/>
    </source>
</evidence>
<feature type="binding site" evidence="12">
    <location>
        <position position="128"/>
    </location>
    <ligand>
        <name>[4Fe-4S] cluster</name>
        <dbReference type="ChEBI" id="CHEBI:49883"/>
        <label>2</label>
    </ligand>
</feature>
<dbReference type="InterPro" id="IPR017900">
    <property type="entry name" value="4Fe4S_Fe_S_CS"/>
</dbReference>
<keyword evidence="3 12" id="KW-0479">Metal-binding</keyword>
<evidence type="ECO:0000256" key="11">
    <source>
        <dbReference type="ARBA" id="ARBA00043079"/>
    </source>
</evidence>
<evidence type="ECO:0000313" key="16">
    <source>
        <dbReference type="Proteomes" id="UP001055955"/>
    </source>
</evidence>
<feature type="binding site" evidence="12">
    <location>
        <position position="132"/>
    </location>
    <ligand>
        <name>[4Fe-4S] cluster</name>
        <dbReference type="ChEBI" id="CHEBI:49883"/>
        <label>1</label>
    </ligand>
</feature>
<dbReference type="EMBL" id="CP092900">
    <property type="protein sequence ID" value="UTC24791.1"/>
    <property type="molecule type" value="Genomic_DNA"/>
</dbReference>
<dbReference type="EC" id="7.1.1.-" evidence="12"/>
<feature type="domain" description="4Fe-4S ferredoxin-type" evidence="14">
    <location>
        <begin position="113"/>
        <end position="142"/>
    </location>
</feature>
<evidence type="ECO:0000256" key="4">
    <source>
        <dbReference type="ARBA" id="ARBA00022737"/>
    </source>
</evidence>
<dbReference type="PANTHER" id="PTHR10849:SF20">
    <property type="entry name" value="NADH DEHYDROGENASE [UBIQUINONE] IRON-SULFUR PROTEIN 8, MITOCHONDRIAL"/>
    <property type="match status" value="1"/>
</dbReference>